<evidence type="ECO:0000313" key="2">
    <source>
        <dbReference type="Proteomes" id="UP000826656"/>
    </source>
</evidence>
<proteinExistence type="predicted"/>
<name>A0ABQ7VRU5_SOLTU</name>
<sequence length="93" mass="10256">MAGFTSTIIDKQANPVLSLFQFANAEATTAMLECLMPGNSVCMFTSLNFEYDLLDEKGTLLFWPTGYSSAAAFHLSGSQKKLHIQMSPKIQEE</sequence>
<evidence type="ECO:0000313" key="1">
    <source>
        <dbReference type="EMBL" id="KAH0771173.1"/>
    </source>
</evidence>
<organism evidence="1 2">
    <name type="scientific">Solanum tuberosum</name>
    <name type="common">Potato</name>
    <dbReference type="NCBI Taxonomy" id="4113"/>
    <lineage>
        <taxon>Eukaryota</taxon>
        <taxon>Viridiplantae</taxon>
        <taxon>Streptophyta</taxon>
        <taxon>Embryophyta</taxon>
        <taxon>Tracheophyta</taxon>
        <taxon>Spermatophyta</taxon>
        <taxon>Magnoliopsida</taxon>
        <taxon>eudicotyledons</taxon>
        <taxon>Gunneridae</taxon>
        <taxon>Pentapetalae</taxon>
        <taxon>asterids</taxon>
        <taxon>lamiids</taxon>
        <taxon>Solanales</taxon>
        <taxon>Solanaceae</taxon>
        <taxon>Solanoideae</taxon>
        <taxon>Solaneae</taxon>
        <taxon>Solanum</taxon>
    </lineage>
</organism>
<protein>
    <submittedName>
        <fullName evidence="1">Uncharacterized protein</fullName>
    </submittedName>
</protein>
<keyword evidence="2" id="KW-1185">Reference proteome</keyword>
<dbReference type="Proteomes" id="UP000826656">
    <property type="component" value="Unassembled WGS sequence"/>
</dbReference>
<gene>
    <name evidence="1" type="ORF">KY290_015154</name>
</gene>
<comment type="caution">
    <text evidence="1">The sequence shown here is derived from an EMBL/GenBank/DDBJ whole genome shotgun (WGS) entry which is preliminary data.</text>
</comment>
<dbReference type="EMBL" id="JAIVGD010000011">
    <property type="protein sequence ID" value="KAH0771173.1"/>
    <property type="molecule type" value="Genomic_DNA"/>
</dbReference>
<reference evidence="1 2" key="1">
    <citation type="journal article" date="2021" name="bioRxiv">
        <title>Chromosome-scale and haplotype-resolved genome assembly of a tetraploid potato cultivar.</title>
        <authorList>
            <person name="Sun H."/>
            <person name="Jiao W.-B."/>
            <person name="Krause K."/>
            <person name="Campoy J.A."/>
            <person name="Goel M."/>
            <person name="Folz-Donahue K."/>
            <person name="Kukat C."/>
            <person name="Huettel B."/>
            <person name="Schneeberger K."/>
        </authorList>
    </citation>
    <scope>NUCLEOTIDE SEQUENCE [LARGE SCALE GENOMIC DNA]</scope>
    <source>
        <strain evidence="1">SolTubOtavaFocal</strain>
        <tissue evidence="1">Leaves</tissue>
    </source>
</reference>
<accession>A0ABQ7VRU5</accession>